<keyword evidence="2" id="KW-1185">Reference proteome</keyword>
<protein>
    <submittedName>
        <fullName evidence="1">Uncharacterized protein</fullName>
    </submittedName>
</protein>
<feature type="non-terminal residue" evidence="1">
    <location>
        <position position="1"/>
    </location>
</feature>
<dbReference type="Proteomes" id="UP000000311">
    <property type="component" value="Unassembled WGS sequence"/>
</dbReference>
<dbReference type="EMBL" id="GL435012">
    <property type="protein sequence ID" value="EFN74245.1"/>
    <property type="molecule type" value="Genomic_DNA"/>
</dbReference>
<dbReference type="InParanoid" id="E1ZX43"/>
<proteinExistence type="predicted"/>
<reference evidence="1 2" key="1">
    <citation type="journal article" date="2010" name="Science">
        <title>Genomic comparison of the ants Camponotus floridanus and Harpegnathos saltator.</title>
        <authorList>
            <person name="Bonasio R."/>
            <person name="Zhang G."/>
            <person name="Ye C."/>
            <person name="Mutti N.S."/>
            <person name="Fang X."/>
            <person name="Qin N."/>
            <person name="Donahue G."/>
            <person name="Yang P."/>
            <person name="Li Q."/>
            <person name="Li C."/>
            <person name="Zhang P."/>
            <person name="Huang Z."/>
            <person name="Berger S.L."/>
            <person name="Reinberg D."/>
            <person name="Wang J."/>
            <person name="Liebig J."/>
        </authorList>
    </citation>
    <scope>NUCLEOTIDE SEQUENCE [LARGE SCALE GENOMIC DNA]</scope>
    <source>
        <strain evidence="2">C129</strain>
    </source>
</reference>
<evidence type="ECO:0000313" key="2">
    <source>
        <dbReference type="Proteomes" id="UP000000311"/>
    </source>
</evidence>
<feature type="non-terminal residue" evidence="1">
    <location>
        <position position="37"/>
    </location>
</feature>
<name>E1ZX43_CAMFO</name>
<sequence>FRIVGQRLGLLMMKALMAPLIHNFYLESVECLKNIRL</sequence>
<organism evidence="2">
    <name type="scientific">Camponotus floridanus</name>
    <name type="common">Florida carpenter ant</name>
    <dbReference type="NCBI Taxonomy" id="104421"/>
    <lineage>
        <taxon>Eukaryota</taxon>
        <taxon>Metazoa</taxon>
        <taxon>Ecdysozoa</taxon>
        <taxon>Arthropoda</taxon>
        <taxon>Hexapoda</taxon>
        <taxon>Insecta</taxon>
        <taxon>Pterygota</taxon>
        <taxon>Neoptera</taxon>
        <taxon>Endopterygota</taxon>
        <taxon>Hymenoptera</taxon>
        <taxon>Apocrita</taxon>
        <taxon>Aculeata</taxon>
        <taxon>Formicoidea</taxon>
        <taxon>Formicidae</taxon>
        <taxon>Formicinae</taxon>
        <taxon>Camponotus</taxon>
    </lineage>
</organism>
<accession>E1ZX43</accession>
<gene>
    <name evidence="1" type="ORF">EAG_07584</name>
</gene>
<evidence type="ECO:0000313" key="1">
    <source>
        <dbReference type="EMBL" id="EFN74245.1"/>
    </source>
</evidence>
<dbReference type="AlphaFoldDB" id="E1ZX43"/>